<feature type="domain" description="BTB" evidence="2">
    <location>
        <begin position="314"/>
        <end position="404"/>
    </location>
</feature>
<dbReference type="PANTHER" id="PTHR24413">
    <property type="entry name" value="SPECKLE-TYPE POZ PROTEIN"/>
    <property type="match status" value="1"/>
</dbReference>
<evidence type="ECO:0000313" key="3">
    <source>
        <dbReference type="EMBL" id="OXA51758.1"/>
    </source>
</evidence>
<evidence type="ECO:0000313" key="4">
    <source>
        <dbReference type="Proteomes" id="UP000198287"/>
    </source>
</evidence>
<feature type="signal peptide" evidence="1">
    <location>
        <begin position="1"/>
        <end position="21"/>
    </location>
</feature>
<dbReference type="PROSITE" id="PS50097">
    <property type="entry name" value="BTB"/>
    <property type="match status" value="1"/>
</dbReference>
<dbReference type="SMART" id="SM00225">
    <property type="entry name" value="BTB"/>
    <property type="match status" value="1"/>
</dbReference>
<dbReference type="OrthoDB" id="6359816at2759"/>
<sequence length="493" mass="56262">MTFKYLLCLILLFKFGQNVVGVENGTRKSLPQGESGDASESLLGHHFVNLTRCSHTQLNLSKESLDYNWDLKGFLDYYIFMKKFEQVFEVKTEEINFKSDIVDGKWYFKIIKVITPGNTPSEDIIVSSTYSYEAKQPKKLHFYVKLSLIHNKKEIVLPIQKSTNAMVMQQRLYNRRGYSSYLEYVHTFTWPSLGSTIESILKLSTSSRLPDSSRQNGELEEDESFIGEDGRLTFKKESEDVTLRFKIIAYFPTDPVFTGSENCQHLLKTTFSEESEGLVRDGESSSPKTHAVWKYGIPPYVKHANSMLHDVKYSDVILKVKVGDGDQLFTAHRIILSTSSPVFSAMLYNSTDLVESTNEILFGNSNGTSINRYLTELNLGESLSAEVAEELLRYIYTGMVSYEKMADKLILAAHKYELPELKKLCERYLLPRIKTENAIQMYTVGHEVGSSKIVRRALAIMKANKTKLVTQSAEFQRLSIEHPGLMYELFVSP</sequence>
<dbReference type="Proteomes" id="UP000198287">
    <property type="component" value="Unassembled WGS sequence"/>
</dbReference>
<protein>
    <submittedName>
        <fullName evidence="3">Protein maternal effect lethal 26</fullName>
    </submittedName>
</protein>
<dbReference type="Gene3D" id="3.30.710.10">
    <property type="entry name" value="Potassium Channel Kv1.1, Chain A"/>
    <property type="match status" value="1"/>
</dbReference>
<accession>A0A226E3A7</accession>
<name>A0A226E3A7_FOLCA</name>
<evidence type="ECO:0000256" key="1">
    <source>
        <dbReference type="SAM" id="SignalP"/>
    </source>
</evidence>
<keyword evidence="1" id="KW-0732">Signal</keyword>
<proteinExistence type="predicted"/>
<keyword evidence="4" id="KW-1185">Reference proteome</keyword>
<dbReference type="STRING" id="158441.A0A226E3A7"/>
<dbReference type="AlphaFoldDB" id="A0A226E3A7"/>
<dbReference type="EMBL" id="LNIX01000007">
    <property type="protein sequence ID" value="OXA51758.1"/>
    <property type="molecule type" value="Genomic_DNA"/>
</dbReference>
<reference evidence="3 4" key="1">
    <citation type="submission" date="2015-12" db="EMBL/GenBank/DDBJ databases">
        <title>The genome of Folsomia candida.</title>
        <authorList>
            <person name="Faddeeva A."/>
            <person name="Derks M.F."/>
            <person name="Anvar Y."/>
            <person name="Smit S."/>
            <person name="Van Straalen N."/>
            <person name="Roelofs D."/>
        </authorList>
    </citation>
    <scope>NUCLEOTIDE SEQUENCE [LARGE SCALE GENOMIC DNA]</scope>
    <source>
        <strain evidence="3 4">VU population</strain>
        <tissue evidence="3">Whole body</tissue>
    </source>
</reference>
<gene>
    <name evidence="3" type="ORF">Fcan01_12880</name>
</gene>
<evidence type="ECO:0000259" key="2">
    <source>
        <dbReference type="PROSITE" id="PS50097"/>
    </source>
</evidence>
<organism evidence="3 4">
    <name type="scientific">Folsomia candida</name>
    <name type="common">Springtail</name>
    <dbReference type="NCBI Taxonomy" id="158441"/>
    <lineage>
        <taxon>Eukaryota</taxon>
        <taxon>Metazoa</taxon>
        <taxon>Ecdysozoa</taxon>
        <taxon>Arthropoda</taxon>
        <taxon>Hexapoda</taxon>
        <taxon>Collembola</taxon>
        <taxon>Entomobryomorpha</taxon>
        <taxon>Isotomoidea</taxon>
        <taxon>Isotomidae</taxon>
        <taxon>Proisotominae</taxon>
        <taxon>Folsomia</taxon>
    </lineage>
</organism>
<dbReference type="InterPro" id="IPR000210">
    <property type="entry name" value="BTB/POZ_dom"/>
</dbReference>
<dbReference type="OMA" id="GSENCQH"/>
<feature type="chain" id="PRO_5012195119" evidence="1">
    <location>
        <begin position="22"/>
        <end position="493"/>
    </location>
</feature>
<dbReference type="Pfam" id="PF00651">
    <property type="entry name" value="BTB"/>
    <property type="match status" value="1"/>
</dbReference>
<dbReference type="SUPFAM" id="SSF54695">
    <property type="entry name" value="POZ domain"/>
    <property type="match status" value="1"/>
</dbReference>
<comment type="caution">
    <text evidence="3">The sequence shown here is derived from an EMBL/GenBank/DDBJ whole genome shotgun (WGS) entry which is preliminary data.</text>
</comment>
<dbReference type="InterPro" id="IPR011333">
    <property type="entry name" value="SKP1/BTB/POZ_sf"/>
</dbReference>